<dbReference type="SUPFAM" id="SSF63829">
    <property type="entry name" value="Calcium-dependent phosphotriesterase"/>
    <property type="match status" value="1"/>
</dbReference>
<proteinExistence type="predicted"/>
<dbReference type="Gene3D" id="2.120.10.30">
    <property type="entry name" value="TolB, C-terminal domain"/>
    <property type="match status" value="1"/>
</dbReference>
<protein>
    <submittedName>
        <fullName evidence="1">Uncharacterized protein</fullName>
    </submittedName>
</protein>
<dbReference type="EMBL" id="FP565809">
    <property type="protein sequence ID" value="CBH20503.1"/>
    <property type="molecule type" value="Genomic_DNA"/>
</dbReference>
<reference evidence="2" key="1">
    <citation type="journal article" date="2010" name="BMC Genomics">
        <title>Clostridium sticklandii, a specialist in amino acid degradation:revisiting its metabolism through its genome sequence.</title>
        <authorList>
            <person name="Fonknechten N."/>
            <person name="Chaussonnerie S."/>
            <person name="Tricot S."/>
            <person name="Lajus A."/>
            <person name="Andreesen J.R."/>
            <person name="Perchat N."/>
            <person name="Pelletier E."/>
            <person name="Gouyvenoux M."/>
            <person name="Barbe V."/>
            <person name="Salanoubat M."/>
            <person name="Le Paslier D."/>
            <person name="Weissenbach J."/>
            <person name="Cohen G.N."/>
            <person name="Kreimeyer A."/>
        </authorList>
    </citation>
    <scope>NUCLEOTIDE SEQUENCE [LARGE SCALE GENOMIC DNA]</scope>
    <source>
        <strain evidence="2">ATCC 12662 / DSM 519 / JCM 1433 / CCUG 9281 / NCIMB 10654 / HF</strain>
    </source>
</reference>
<dbReference type="HOGENOM" id="CLU_939116_0_0_9"/>
<dbReference type="Proteomes" id="UP000007041">
    <property type="component" value="Chromosome"/>
</dbReference>
<dbReference type="BioCyc" id="CSTI499177:GJE9-383-MONOMER"/>
<dbReference type="KEGG" id="cst:CLOST_0373"/>
<dbReference type="AlphaFoldDB" id="E3PV23"/>
<gene>
    <name evidence="1" type="ordered locus">CLOST_0373</name>
</gene>
<name>E3PV23_ACESD</name>
<accession>E3PV23</accession>
<sequence length="296" mass="34435">MDNYFYNVALKGATHIVDSNEKARFISIDEGTKPIYRQITTPPNLLYIDLPENNTFITDDMGMAVFEIDKFGNVVWEQKQKDKTYFGIIPINLNEIVFNAYSYGRVEKLNKVTGEANIIYDGYMRDIVPAEGGNLLLVGHEDKGKAVIIDVEGKLIWESNPEFYYPRGVWQKEDGNILIVDFRGKAYEIDYYTKNIIWEMKGFNCPNSIQETINKNYLIADEHNNRVVEINPINKKIVRTYSRDLWSPNYARELKNGDWLICDTDNNRVIQINNQDNMVWELSNMHTPNRAVRLEP</sequence>
<dbReference type="InterPro" id="IPR011042">
    <property type="entry name" value="6-blade_b-propeller_TolB-like"/>
</dbReference>
<evidence type="ECO:0000313" key="1">
    <source>
        <dbReference type="EMBL" id="CBH20503.1"/>
    </source>
</evidence>
<evidence type="ECO:0000313" key="2">
    <source>
        <dbReference type="Proteomes" id="UP000007041"/>
    </source>
</evidence>
<keyword evidence="2" id="KW-1185">Reference proteome</keyword>
<organism evidence="1 2">
    <name type="scientific">Acetoanaerobium sticklandii (strain ATCC 12662 / DSM 519 / JCM 1433 / CCUG 9281 / NCIMB 10654 / HF)</name>
    <name type="common">Clostridium sticklandii</name>
    <dbReference type="NCBI Taxonomy" id="499177"/>
    <lineage>
        <taxon>Bacteria</taxon>
        <taxon>Bacillati</taxon>
        <taxon>Bacillota</taxon>
        <taxon>Clostridia</taxon>
        <taxon>Peptostreptococcales</taxon>
        <taxon>Filifactoraceae</taxon>
        <taxon>Acetoanaerobium</taxon>
    </lineage>
</organism>
<dbReference type="eggNOG" id="COG1520">
    <property type="taxonomic scope" value="Bacteria"/>
</dbReference>